<dbReference type="PANTHER" id="PTHR10091">
    <property type="entry name" value="ALDOSE-1-EPIMERASE"/>
    <property type="match status" value="1"/>
</dbReference>
<organism evidence="13 14">
    <name type="scientific">Terrimonas rubra</name>
    <dbReference type="NCBI Taxonomy" id="1035890"/>
    <lineage>
        <taxon>Bacteria</taxon>
        <taxon>Pseudomonadati</taxon>
        <taxon>Bacteroidota</taxon>
        <taxon>Chitinophagia</taxon>
        <taxon>Chitinophagales</taxon>
        <taxon>Chitinophagaceae</taxon>
        <taxon>Terrimonas</taxon>
    </lineage>
</organism>
<comment type="subunit">
    <text evidence="5">Monomer.</text>
</comment>
<reference evidence="14" key="1">
    <citation type="journal article" date="2019" name="Int. J. Syst. Evol. Microbiol.">
        <title>The Global Catalogue of Microorganisms (GCM) 10K type strain sequencing project: providing services to taxonomists for standard genome sequencing and annotation.</title>
        <authorList>
            <consortium name="The Broad Institute Genomics Platform"/>
            <consortium name="The Broad Institute Genome Sequencing Center for Infectious Disease"/>
            <person name="Wu L."/>
            <person name="Ma J."/>
        </authorList>
    </citation>
    <scope>NUCLEOTIDE SEQUENCE [LARGE SCALE GENOMIC DNA]</scope>
    <source>
        <strain evidence="14">KCTC 23299</strain>
    </source>
</reference>
<sequence length="384" mass="41865">MIKKITSLALVAAVLFSACNNNTTEQPATGDTGEKQAHKPVTESFYGILGKDTITRYTLTNAHNMQVSIINYGGTVTDILTPDKEGKNGNVVLGFDSLSGFTQKGNPFFGALIGRFGNRIANAKFTLNGQNYQLASNDNGNTLHGGNKGYDKVVWTATKQPGDSSLLLTYLSKDGEEGYPGNLNIQVVYTLTGNNELKIDYTATTDKATPVNLTNHAYFNLSAGRDATILNHHLWINADSYTAVNDKLIPTGELTPVKGNAMDFTSAKLIGRDIAQVTGGYDHNWVLNKKGNNLERVAELSDSVSGRKMEVWTTEPGIQFYSGNFLDGTLTNTRGGTQYVKHAGLCLETQHFPDSPNQPNFPTTILQPGETYKQTTIYKFDIIK</sequence>
<dbReference type="CDD" id="cd09019">
    <property type="entry name" value="galactose_mutarotase_like"/>
    <property type="match status" value="1"/>
</dbReference>
<evidence type="ECO:0000256" key="4">
    <source>
        <dbReference type="ARBA" id="ARBA00006206"/>
    </source>
</evidence>
<feature type="signal peptide" evidence="12">
    <location>
        <begin position="1"/>
        <end position="23"/>
    </location>
</feature>
<dbReference type="PANTHER" id="PTHR10091:SF0">
    <property type="entry name" value="GALACTOSE MUTAROTASE"/>
    <property type="match status" value="1"/>
</dbReference>
<evidence type="ECO:0000256" key="10">
    <source>
        <dbReference type="ARBA" id="ARBA00023277"/>
    </source>
</evidence>
<dbReference type="InterPro" id="IPR008183">
    <property type="entry name" value="Aldose_1/G6P_1-epimerase"/>
</dbReference>
<evidence type="ECO:0000256" key="6">
    <source>
        <dbReference type="ARBA" id="ARBA00013185"/>
    </source>
</evidence>
<evidence type="ECO:0000313" key="13">
    <source>
        <dbReference type="EMBL" id="MFD2921854.1"/>
    </source>
</evidence>
<dbReference type="RefSeq" id="WP_386102969.1">
    <property type="nucleotide sequence ID" value="NZ_JBHUOZ010000003.1"/>
</dbReference>
<dbReference type="InterPro" id="IPR018052">
    <property type="entry name" value="Ald1_epimerase_CS"/>
</dbReference>
<name>A0ABW6A908_9BACT</name>
<evidence type="ECO:0000256" key="3">
    <source>
        <dbReference type="ARBA" id="ARBA00005028"/>
    </source>
</evidence>
<dbReference type="Proteomes" id="UP001597511">
    <property type="component" value="Unassembled WGS sequence"/>
</dbReference>
<keyword evidence="14" id="KW-1185">Reference proteome</keyword>
<dbReference type="Pfam" id="PF01263">
    <property type="entry name" value="Aldose_epim"/>
    <property type="match status" value="1"/>
</dbReference>
<comment type="similarity">
    <text evidence="4 11">Belongs to the aldose epimerase family.</text>
</comment>
<evidence type="ECO:0000256" key="7">
    <source>
        <dbReference type="ARBA" id="ARBA00014165"/>
    </source>
</evidence>
<dbReference type="EMBL" id="JBHUOZ010000003">
    <property type="protein sequence ID" value="MFD2921854.1"/>
    <property type="molecule type" value="Genomic_DNA"/>
</dbReference>
<evidence type="ECO:0000256" key="1">
    <source>
        <dbReference type="ARBA" id="ARBA00001614"/>
    </source>
</evidence>
<evidence type="ECO:0000256" key="8">
    <source>
        <dbReference type="ARBA" id="ARBA00022837"/>
    </source>
</evidence>
<evidence type="ECO:0000256" key="5">
    <source>
        <dbReference type="ARBA" id="ARBA00011245"/>
    </source>
</evidence>
<evidence type="ECO:0000256" key="2">
    <source>
        <dbReference type="ARBA" id="ARBA00001913"/>
    </source>
</evidence>
<feature type="chain" id="PRO_5045655456" description="Aldose 1-epimerase" evidence="12">
    <location>
        <begin position="24"/>
        <end position="384"/>
    </location>
</feature>
<keyword evidence="8" id="KW-0106">Calcium</keyword>
<protein>
    <recommendedName>
        <fullName evidence="7 11">Aldose 1-epimerase</fullName>
        <ecNumber evidence="6 11">5.1.3.3</ecNumber>
    </recommendedName>
</protein>
<dbReference type="InterPro" id="IPR047215">
    <property type="entry name" value="Galactose_mutarotase-like"/>
</dbReference>
<keyword evidence="9 11" id="KW-0413">Isomerase</keyword>
<gene>
    <name evidence="13" type="ORF">ACFS6H_19195</name>
</gene>
<evidence type="ECO:0000256" key="11">
    <source>
        <dbReference type="PIRNR" id="PIRNR005096"/>
    </source>
</evidence>
<dbReference type="PIRSF" id="PIRSF005096">
    <property type="entry name" value="GALM"/>
    <property type="match status" value="1"/>
</dbReference>
<proteinExistence type="inferred from homology"/>
<dbReference type="EC" id="5.1.3.3" evidence="6 11"/>
<keyword evidence="10 11" id="KW-0119">Carbohydrate metabolism</keyword>
<dbReference type="NCBIfam" id="NF008277">
    <property type="entry name" value="PRK11055.1"/>
    <property type="match status" value="1"/>
</dbReference>
<evidence type="ECO:0000256" key="9">
    <source>
        <dbReference type="ARBA" id="ARBA00023235"/>
    </source>
</evidence>
<keyword evidence="12" id="KW-0732">Signal</keyword>
<dbReference type="PROSITE" id="PS00545">
    <property type="entry name" value="ALDOSE_1_EPIMERASE"/>
    <property type="match status" value="1"/>
</dbReference>
<comment type="catalytic activity">
    <reaction evidence="1 11">
        <text>alpha-D-glucose = beta-D-glucose</text>
        <dbReference type="Rhea" id="RHEA:10264"/>
        <dbReference type="ChEBI" id="CHEBI:15903"/>
        <dbReference type="ChEBI" id="CHEBI:17925"/>
        <dbReference type="EC" id="5.1.3.3"/>
    </reaction>
</comment>
<evidence type="ECO:0000313" key="14">
    <source>
        <dbReference type="Proteomes" id="UP001597511"/>
    </source>
</evidence>
<dbReference type="SUPFAM" id="SSF74650">
    <property type="entry name" value="Galactose mutarotase-like"/>
    <property type="match status" value="1"/>
</dbReference>
<evidence type="ECO:0000256" key="12">
    <source>
        <dbReference type="SAM" id="SignalP"/>
    </source>
</evidence>
<dbReference type="PROSITE" id="PS51257">
    <property type="entry name" value="PROKAR_LIPOPROTEIN"/>
    <property type="match status" value="1"/>
</dbReference>
<accession>A0ABW6A908</accession>
<dbReference type="Gene3D" id="2.70.98.10">
    <property type="match status" value="1"/>
</dbReference>
<dbReference type="InterPro" id="IPR015443">
    <property type="entry name" value="Aldose_1-epimerase"/>
</dbReference>
<comment type="pathway">
    <text evidence="3 11">Carbohydrate metabolism; hexose metabolism.</text>
</comment>
<dbReference type="GO" id="GO:0004034">
    <property type="term" value="F:aldose 1-epimerase activity"/>
    <property type="evidence" value="ECO:0007669"/>
    <property type="project" value="UniProtKB-EC"/>
</dbReference>
<dbReference type="InterPro" id="IPR014718">
    <property type="entry name" value="GH-type_carb-bd"/>
</dbReference>
<comment type="cofactor">
    <cofactor evidence="2">
        <name>Ca(2+)</name>
        <dbReference type="ChEBI" id="CHEBI:29108"/>
    </cofactor>
</comment>
<dbReference type="InterPro" id="IPR011013">
    <property type="entry name" value="Gal_mutarotase_sf_dom"/>
</dbReference>
<comment type="caution">
    <text evidence="13">The sequence shown here is derived from an EMBL/GenBank/DDBJ whole genome shotgun (WGS) entry which is preliminary data.</text>
</comment>